<comment type="caution">
    <text evidence="1">The sequence shown here is derived from an EMBL/GenBank/DDBJ whole genome shotgun (WGS) entry which is preliminary data.</text>
</comment>
<accession>A0ABP7FA63</accession>
<dbReference type="Proteomes" id="UP001499884">
    <property type="component" value="Unassembled WGS sequence"/>
</dbReference>
<dbReference type="EMBL" id="BAABEP010000022">
    <property type="protein sequence ID" value="GAA3734652.1"/>
    <property type="molecule type" value="Genomic_DNA"/>
</dbReference>
<organism evidence="1 2">
    <name type="scientific">Streptomyces tremellae</name>
    <dbReference type="NCBI Taxonomy" id="1124239"/>
    <lineage>
        <taxon>Bacteria</taxon>
        <taxon>Bacillati</taxon>
        <taxon>Actinomycetota</taxon>
        <taxon>Actinomycetes</taxon>
        <taxon>Kitasatosporales</taxon>
        <taxon>Streptomycetaceae</taxon>
        <taxon>Streptomyces</taxon>
    </lineage>
</organism>
<name>A0ABP7FA63_9ACTN</name>
<evidence type="ECO:0000313" key="1">
    <source>
        <dbReference type="EMBL" id="GAA3734652.1"/>
    </source>
</evidence>
<keyword evidence="2" id="KW-1185">Reference proteome</keyword>
<proteinExistence type="predicted"/>
<evidence type="ECO:0000313" key="2">
    <source>
        <dbReference type="Proteomes" id="UP001499884"/>
    </source>
</evidence>
<sequence length="124" mass="13151">MGSCQSPTEVRGSSAHISQWTLGLQGGKPGPLDRAGTECGPYAAKAIANLRGLLLSIFQSAVTADPALRDSNPCVHTRLPKGNGTEDDEVFPGPDEYIALRQHVRADALDVIDALVSTGLRWAR</sequence>
<gene>
    <name evidence="1" type="ORF">GCM10023082_34880</name>
</gene>
<protein>
    <submittedName>
        <fullName evidence="1">Uncharacterized protein</fullName>
    </submittedName>
</protein>
<reference evidence="2" key="1">
    <citation type="journal article" date="2019" name="Int. J. Syst. Evol. Microbiol.">
        <title>The Global Catalogue of Microorganisms (GCM) 10K type strain sequencing project: providing services to taxonomists for standard genome sequencing and annotation.</title>
        <authorList>
            <consortium name="The Broad Institute Genomics Platform"/>
            <consortium name="The Broad Institute Genome Sequencing Center for Infectious Disease"/>
            <person name="Wu L."/>
            <person name="Ma J."/>
        </authorList>
    </citation>
    <scope>NUCLEOTIDE SEQUENCE [LARGE SCALE GENOMIC DNA]</scope>
    <source>
        <strain evidence="2">JCM 30846</strain>
    </source>
</reference>